<comment type="caution">
    <text evidence="1">The sequence shown here is derived from an EMBL/GenBank/DDBJ whole genome shotgun (WGS) entry which is preliminary data.</text>
</comment>
<sequence length="879" mass="97546">MAGWLSSKLKVAEQFLQQIDQQAAESLKRSDHETPLAFPFMEDNPKVPSQNIISSNKNQYAKSAGVLPPEQGYFSSAKTNAQQSLSNLRKNSGLYNDQPSLNKMDLDGQKAGTRKLGLASPAEQIPAKSSKEDWTELLASPDLIGNFSASRASSVGSSDFGMSSTVRGVPSRSPFYSGKAPTNGAPSASSIVPHTTKQQSRPSSVRPSPFQNQPTEKFSSDAAAGNEKFQGDPVRRYLNLDENSGQNGNFEFQDVLLEDAESSTEEGQSSRSRKRQVDPDKYSCTVDSRIDETPYSGEELFLQGLPDFKKSEKHADIVETQQSEVESLELTRSTLLNKDKNGKTDSENHPVHSSLDHVIIPTEQQLVGFTLVRTHGLGQIASPSEVENLVHVNVSKAPVRENIEDLGKDDVTRNKNSLEIFSMQSAENLEHDVAIDTSIPHSSILPDNGLGNEPGSSRRGQNVTKDKDRDSDTETETDSDTDSDYEENLHRLTAEKRRLVERKTAELAAGEAAKAALREREEFIKRLEKEKESLEHALAEREEKQAKEAEDLQTGMTELIEAVELEKQRHTTTRMESLAKEAKLEAENAQLAKTLAAAQRNLDRELSHLIQVRSKVDAQKVAKADLERKIAKLNSWISLSQMPPQAGEADYGFVAEEKTEILLKINDCKMQVKDLEEKLANAKNVQQTPTDVEIELEHRLNQLTEHLIQKQAQVEELSTEKATLVFRLETLSNLLQDQGSPLASHSTNRKKAGVSDWSSMDEDLEYGASKFYSSKYKVSTNNRDDLHRNVLTKALINPHMLDGFYRRIDSLFLGGAHILRMHKLARALAGFYLLALHCWVLFILLMHSNSSREGSSIANSSTVLNSADSINVLNATRAS</sequence>
<evidence type="ECO:0000313" key="2">
    <source>
        <dbReference type="Proteomes" id="UP001162992"/>
    </source>
</evidence>
<proteinExistence type="predicted"/>
<organism evidence="1 2">
    <name type="scientific">Diphasiastrum complanatum</name>
    <name type="common">Issler's clubmoss</name>
    <name type="synonym">Lycopodium complanatum</name>
    <dbReference type="NCBI Taxonomy" id="34168"/>
    <lineage>
        <taxon>Eukaryota</taxon>
        <taxon>Viridiplantae</taxon>
        <taxon>Streptophyta</taxon>
        <taxon>Embryophyta</taxon>
        <taxon>Tracheophyta</taxon>
        <taxon>Lycopodiopsida</taxon>
        <taxon>Lycopodiales</taxon>
        <taxon>Lycopodiaceae</taxon>
        <taxon>Lycopodioideae</taxon>
        <taxon>Diphasiastrum</taxon>
    </lineage>
</organism>
<reference evidence="2" key="1">
    <citation type="journal article" date="2024" name="Proc. Natl. Acad. Sci. U.S.A.">
        <title>Extraordinary preservation of gene collinearity over three hundred million years revealed in homosporous lycophytes.</title>
        <authorList>
            <person name="Li C."/>
            <person name="Wickell D."/>
            <person name="Kuo L.Y."/>
            <person name="Chen X."/>
            <person name="Nie B."/>
            <person name="Liao X."/>
            <person name="Peng D."/>
            <person name="Ji J."/>
            <person name="Jenkins J."/>
            <person name="Williams M."/>
            <person name="Shu S."/>
            <person name="Plott C."/>
            <person name="Barry K."/>
            <person name="Rajasekar S."/>
            <person name="Grimwood J."/>
            <person name="Han X."/>
            <person name="Sun S."/>
            <person name="Hou Z."/>
            <person name="He W."/>
            <person name="Dai G."/>
            <person name="Sun C."/>
            <person name="Schmutz J."/>
            <person name="Leebens-Mack J.H."/>
            <person name="Li F.W."/>
            <person name="Wang L."/>
        </authorList>
    </citation>
    <scope>NUCLEOTIDE SEQUENCE [LARGE SCALE GENOMIC DNA]</scope>
    <source>
        <strain evidence="2">cv. PW_Plant_1</strain>
    </source>
</reference>
<evidence type="ECO:0000313" key="1">
    <source>
        <dbReference type="EMBL" id="KAJ7538978.1"/>
    </source>
</evidence>
<keyword evidence="2" id="KW-1185">Reference proteome</keyword>
<dbReference type="Proteomes" id="UP001162992">
    <property type="component" value="Chromosome 11"/>
</dbReference>
<accession>A0ACC2CAA6</accession>
<dbReference type="EMBL" id="CM055102">
    <property type="protein sequence ID" value="KAJ7538978.1"/>
    <property type="molecule type" value="Genomic_DNA"/>
</dbReference>
<protein>
    <submittedName>
        <fullName evidence="1">Uncharacterized protein</fullName>
    </submittedName>
</protein>
<gene>
    <name evidence="1" type="ORF">O6H91_11G071600</name>
</gene>
<name>A0ACC2CAA6_DIPCM</name>